<evidence type="ECO:0000259" key="2">
    <source>
        <dbReference type="Pfam" id="PF18153"/>
    </source>
</evidence>
<feature type="domain" description="CD-NTase-associated protein 15" evidence="2">
    <location>
        <begin position="73"/>
        <end position="190"/>
    </location>
</feature>
<dbReference type="Pfam" id="PF18153">
    <property type="entry name" value="Cap15_CD_rec"/>
    <property type="match status" value="1"/>
</dbReference>
<keyword evidence="1" id="KW-0812">Transmembrane</keyword>
<name>A0A1E2S316_9HYPH</name>
<keyword evidence="1" id="KW-1133">Transmembrane helix</keyword>
<dbReference type="EMBL" id="MASI01000001">
    <property type="protein sequence ID" value="ODA68719.1"/>
    <property type="molecule type" value="Genomic_DNA"/>
</dbReference>
<reference evidence="3 4" key="1">
    <citation type="submission" date="2016-07" db="EMBL/GenBank/DDBJ databases">
        <title>Draft genome sequence of Methyloligella halotolerans C2T (VKM B-2706T=CCUG 61687T=DSM 25045T), a halotolerant polyhydroxybutyrate accumulating methylotroph.</title>
        <authorList>
            <person name="Vasilenko O.V."/>
            <person name="Doronina N.V."/>
            <person name="Poroshina M.N."/>
            <person name="Tarlachkov S.V."/>
            <person name="Trotsenko Y.A."/>
        </authorList>
    </citation>
    <scope>NUCLEOTIDE SEQUENCE [LARGE SCALE GENOMIC DNA]</scope>
    <source>
        <strain evidence="3 4">VKM B-2706</strain>
    </source>
</reference>
<keyword evidence="1" id="KW-0472">Membrane</keyword>
<organism evidence="3 4">
    <name type="scientific">Methyloligella halotolerans</name>
    <dbReference type="NCBI Taxonomy" id="1177755"/>
    <lineage>
        <taxon>Bacteria</taxon>
        <taxon>Pseudomonadati</taxon>
        <taxon>Pseudomonadota</taxon>
        <taxon>Alphaproteobacteria</taxon>
        <taxon>Hyphomicrobiales</taxon>
        <taxon>Hyphomicrobiaceae</taxon>
        <taxon>Methyloligella</taxon>
    </lineage>
</organism>
<comment type="caution">
    <text evidence="3">The sequence shown here is derived from an EMBL/GenBank/DDBJ whole genome shotgun (WGS) entry which is preliminary data.</text>
</comment>
<protein>
    <recommendedName>
        <fullName evidence="2">CD-NTase-associated protein 15 domain-containing protein</fullName>
    </recommendedName>
</protein>
<dbReference type="InterPro" id="IPR041208">
    <property type="entry name" value="Cap15"/>
</dbReference>
<gene>
    <name evidence="3" type="ORF">A7A08_00551</name>
</gene>
<feature type="transmembrane region" description="Helical" evidence="1">
    <location>
        <begin position="42"/>
        <end position="65"/>
    </location>
</feature>
<proteinExistence type="predicted"/>
<dbReference type="AlphaFoldDB" id="A0A1E2S316"/>
<evidence type="ECO:0000313" key="4">
    <source>
        <dbReference type="Proteomes" id="UP000095087"/>
    </source>
</evidence>
<accession>A0A1E2S316</accession>
<evidence type="ECO:0000313" key="3">
    <source>
        <dbReference type="EMBL" id="ODA68719.1"/>
    </source>
</evidence>
<dbReference type="Proteomes" id="UP000095087">
    <property type="component" value="Unassembled WGS sequence"/>
</dbReference>
<feature type="transmembrane region" description="Helical" evidence="1">
    <location>
        <begin position="7"/>
        <end position="30"/>
    </location>
</feature>
<evidence type="ECO:0000256" key="1">
    <source>
        <dbReference type="SAM" id="Phobius"/>
    </source>
</evidence>
<dbReference type="RefSeq" id="WP_169822900.1">
    <property type="nucleotide sequence ID" value="NZ_MASI01000001.1"/>
</dbReference>
<keyword evidence="4" id="KW-1185">Reference proteome</keyword>
<sequence>MLNLLPVKIIVTVLLILAGLWVVLATYAGMVGSKGLLADTLLIVRVASSAALIITAIAFAAWRWLPFVQRAIFPYLGGRWNGTLYYDGQRGKGRTQVTLRIRHTLLKIELILDSKESTSRTLAVQARRDAGLNQDHLYYVYSNERKEGVLNAGSRYRGLAIMLVEAGASPKLQGSYFAENSNNGTLRLKRQEPNPWWCIWQ</sequence>